<feature type="domain" description="J" evidence="2">
    <location>
        <begin position="34"/>
        <end position="103"/>
    </location>
</feature>
<dbReference type="PANTHER" id="PTHR24074">
    <property type="entry name" value="CO-CHAPERONE PROTEIN DJLA"/>
    <property type="match status" value="1"/>
</dbReference>
<feature type="region of interest" description="Disordered" evidence="1">
    <location>
        <begin position="99"/>
        <end position="134"/>
    </location>
</feature>
<dbReference type="EMBL" id="SRPY01001745">
    <property type="protein sequence ID" value="KAG5912580.1"/>
    <property type="molecule type" value="Genomic_DNA"/>
</dbReference>
<protein>
    <recommendedName>
        <fullName evidence="2">J domain-containing protein</fullName>
    </recommendedName>
</protein>
<dbReference type="InterPro" id="IPR036869">
    <property type="entry name" value="J_dom_sf"/>
</dbReference>
<organism evidence="3 4">
    <name type="scientific">Claviceps africana</name>
    <dbReference type="NCBI Taxonomy" id="83212"/>
    <lineage>
        <taxon>Eukaryota</taxon>
        <taxon>Fungi</taxon>
        <taxon>Dikarya</taxon>
        <taxon>Ascomycota</taxon>
        <taxon>Pezizomycotina</taxon>
        <taxon>Sordariomycetes</taxon>
        <taxon>Hypocreomycetidae</taxon>
        <taxon>Hypocreales</taxon>
        <taxon>Clavicipitaceae</taxon>
        <taxon>Claviceps</taxon>
    </lineage>
</organism>
<evidence type="ECO:0000313" key="4">
    <source>
        <dbReference type="Proteomes" id="UP000811619"/>
    </source>
</evidence>
<dbReference type="Pfam" id="PF00226">
    <property type="entry name" value="DnaJ"/>
    <property type="match status" value="1"/>
</dbReference>
<comment type="caution">
    <text evidence="3">The sequence shown here is derived from an EMBL/GenBank/DDBJ whole genome shotgun (WGS) entry which is preliminary data.</text>
</comment>
<dbReference type="PROSITE" id="PS50076">
    <property type="entry name" value="DNAJ_2"/>
    <property type="match status" value="1"/>
</dbReference>
<dbReference type="SUPFAM" id="SSF46565">
    <property type="entry name" value="Chaperone J-domain"/>
    <property type="match status" value="1"/>
</dbReference>
<feature type="non-terminal residue" evidence="3">
    <location>
        <position position="134"/>
    </location>
</feature>
<proteinExistence type="predicted"/>
<evidence type="ECO:0000259" key="2">
    <source>
        <dbReference type="PROSITE" id="PS50076"/>
    </source>
</evidence>
<evidence type="ECO:0000313" key="3">
    <source>
        <dbReference type="EMBL" id="KAG5912580.1"/>
    </source>
</evidence>
<keyword evidence="4" id="KW-1185">Reference proteome</keyword>
<sequence>MWVLAAHYRRAGQEDAAHEVEREAIARAETLLGSHYAILQVSETATATQIRDAYKRAALKTHPDRVAADAPDRASRTRKFQLVNDAYFTLSDDARRRDYDAQRRLFTPSPSPDADPFAEPSGEDVPAGGGGPFS</sequence>
<dbReference type="CDD" id="cd06257">
    <property type="entry name" value="DnaJ"/>
    <property type="match status" value="1"/>
</dbReference>
<dbReference type="InterPro" id="IPR001623">
    <property type="entry name" value="DnaJ_domain"/>
</dbReference>
<name>A0A8K0IZI2_9HYPO</name>
<accession>A0A8K0IZI2</accession>
<dbReference type="OrthoDB" id="442087at2759"/>
<evidence type="ECO:0000256" key="1">
    <source>
        <dbReference type="SAM" id="MobiDB-lite"/>
    </source>
</evidence>
<dbReference type="SMART" id="SM00271">
    <property type="entry name" value="DnaJ"/>
    <property type="match status" value="1"/>
</dbReference>
<dbReference type="InterPro" id="IPR050817">
    <property type="entry name" value="DjlA_DnaK_co-chaperone"/>
</dbReference>
<reference evidence="3" key="1">
    <citation type="journal article" date="2020" name="bioRxiv">
        <title>Whole genome comparisons of ergot fungi reveals the divergence and evolution of species within the genus Claviceps are the result of varying mechanisms driving genome evolution and host range expansion.</title>
        <authorList>
            <person name="Wyka S.A."/>
            <person name="Mondo S.J."/>
            <person name="Liu M."/>
            <person name="Dettman J."/>
            <person name="Nalam V."/>
            <person name="Broders K.D."/>
        </authorList>
    </citation>
    <scope>NUCLEOTIDE SEQUENCE</scope>
    <source>
        <strain evidence="3">CCC 489</strain>
    </source>
</reference>
<dbReference type="AlphaFoldDB" id="A0A8K0IZI2"/>
<gene>
    <name evidence="3" type="ORF">E4U42_002147</name>
</gene>
<dbReference type="PRINTS" id="PR00625">
    <property type="entry name" value="JDOMAIN"/>
</dbReference>
<dbReference type="Proteomes" id="UP000811619">
    <property type="component" value="Unassembled WGS sequence"/>
</dbReference>
<dbReference type="Gene3D" id="1.10.287.110">
    <property type="entry name" value="DnaJ domain"/>
    <property type="match status" value="1"/>
</dbReference>